<evidence type="ECO:0000313" key="2">
    <source>
        <dbReference type="Proteomes" id="UP000094329"/>
    </source>
</evidence>
<comment type="caution">
    <text evidence="1">The sequence shown here is derived from an EMBL/GenBank/DDBJ whole genome shotgun (WGS) entry which is preliminary data.</text>
</comment>
<sequence length="132" mass="15799">MDIQEHSGPERVIDKIRNESAKKICLIGQTYSSIKKHMIEGPSGLLAEADRRDIKYTYNRFSGEVRFHDFNAVCKCIPMWPVTTINHPYRFKNRRFDFIWCDRVKIDDKHDHEFKKYLMLSVQNEKRILYST</sequence>
<reference evidence="1 2" key="1">
    <citation type="submission" date="2016-08" db="EMBL/GenBank/DDBJ databases">
        <title>Draft genome sequence of Candidatus Piscirickettsia litoralis, from seawater.</title>
        <authorList>
            <person name="Wan X."/>
            <person name="Lee A.J."/>
            <person name="Hou S."/>
            <person name="Donachie S.P."/>
        </authorList>
    </citation>
    <scope>NUCLEOTIDE SEQUENCE [LARGE SCALE GENOMIC DNA]</scope>
    <source>
        <strain evidence="1 2">Y2</strain>
    </source>
</reference>
<accession>A0ABX2ZYV3</accession>
<gene>
    <name evidence="1" type="ORF">BGC07_00935</name>
</gene>
<name>A0ABX2ZYV3_9GAMM</name>
<dbReference type="EMBL" id="MDTU01000001">
    <property type="protein sequence ID" value="ODN41806.1"/>
    <property type="molecule type" value="Genomic_DNA"/>
</dbReference>
<keyword evidence="2" id="KW-1185">Reference proteome</keyword>
<organism evidence="1 2">
    <name type="scientific">Piscirickettsia litoralis</name>
    <dbReference type="NCBI Taxonomy" id="1891921"/>
    <lineage>
        <taxon>Bacteria</taxon>
        <taxon>Pseudomonadati</taxon>
        <taxon>Pseudomonadota</taxon>
        <taxon>Gammaproteobacteria</taxon>
        <taxon>Thiotrichales</taxon>
        <taxon>Piscirickettsiaceae</taxon>
        <taxon>Piscirickettsia</taxon>
    </lineage>
</organism>
<dbReference type="RefSeq" id="WP_069311608.1">
    <property type="nucleotide sequence ID" value="NZ_MDTU01000001.1"/>
</dbReference>
<protein>
    <submittedName>
        <fullName evidence="1">Uncharacterized protein</fullName>
    </submittedName>
</protein>
<evidence type="ECO:0000313" key="1">
    <source>
        <dbReference type="EMBL" id="ODN41806.1"/>
    </source>
</evidence>
<dbReference type="Proteomes" id="UP000094329">
    <property type="component" value="Unassembled WGS sequence"/>
</dbReference>
<proteinExistence type="predicted"/>